<name>A0A1I6UTQ7_9EURY</name>
<protein>
    <submittedName>
        <fullName evidence="1">Uncharacterized protein</fullName>
    </submittedName>
</protein>
<evidence type="ECO:0000313" key="2">
    <source>
        <dbReference type="Proteomes" id="UP000199199"/>
    </source>
</evidence>
<dbReference type="EMBL" id="FOZS01000006">
    <property type="protein sequence ID" value="SFT04848.1"/>
    <property type="molecule type" value="Genomic_DNA"/>
</dbReference>
<dbReference type="AlphaFoldDB" id="A0A1I6UTQ7"/>
<dbReference type="OrthoDB" id="385146at2157"/>
<evidence type="ECO:0000313" key="1">
    <source>
        <dbReference type="EMBL" id="SFT04848.1"/>
    </source>
</evidence>
<accession>A0A1I6UTQ7</accession>
<dbReference type="RefSeq" id="WP_092907487.1">
    <property type="nucleotide sequence ID" value="NZ_FOZS01000006.1"/>
</dbReference>
<keyword evidence="2" id="KW-1185">Reference proteome</keyword>
<organism evidence="1 2">
    <name type="scientific">Halostagnicola kamekurae</name>
    <dbReference type="NCBI Taxonomy" id="619731"/>
    <lineage>
        <taxon>Archaea</taxon>
        <taxon>Methanobacteriati</taxon>
        <taxon>Methanobacteriota</taxon>
        <taxon>Stenosarchaea group</taxon>
        <taxon>Halobacteria</taxon>
        <taxon>Halobacteriales</taxon>
        <taxon>Natrialbaceae</taxon>
        <taxon>Halostagnicola</taxon>
    </lineage>
</organism>
<proteinExistence type="predicted"/>
<gene>
    <name evidence="1" type="ORF">SAMN04488556_4095</name>
</gene>
<dbReference type="Proteomes" id="UP000199199">
    <property type="component" value="Unassembled WGS sequence"/>
</dbReference>
<reference evidence="2" key="1">
    <citation type="submission" date="2016-10" db="EMBL/GenBank/DDBJ databases">
        <authorList>
            <person name="Varghese N."/>
            <person name="Submissions S."/>
        </authorList>
    </citation>
    <scope>NUCLEOTIDE SEQUENCE [LARGE SCALE GENOMIC DNA]</scope>
    <source>
        <strain evidence="2">DSM 22427</strain>
    </source>
</reference>
<sequence length="127" mass="14897">MGLSDYLPDTPLEQTDNEDYEAVDKELTTSLVQKMLPTMDYMAVERKVQVIETVRWYLAFDSAYNTQTRRTEAQERVADSHEVTVPAVQAKVRKVYENRYGRKNAQKLFDEDLEQIEEAYMCRVEDC</sequence>